<reference evidence="2" key="1">
    <citation type="submission" date="2014-11" db="EMBL/GenBank/DDBJ databases">
        <authorList>
            <person name="Amaro Gonzalez C."/>
        </authorList>
    </citation>
    <scope>NUCLEOTIDE SEQUENCE</scope>
</reference>
<reference evidence="2" key="2">
    <citation type="journal article" date="2015" name="Fish Shellfish Immunol.">
        <title>Early steps in the European eel (Anguilla anguilla)-Vibrio vulnificus interaction in the gills: Role of the RtxA13 toxin.</title>
        <authorList>
            <person name="Callol A."/>
            <person name="Pajuelo D."/>
            <person name="Ebbesson L."/>
            <person name="Teles M."/>
            <person name="MacKenzie S."/>
            <person name="Amaro C."/>
        </authorList>
    </citation>
    <scope>NUCLEOTIDE SEQUENCE</scope>
</reference>
<accession>A0A0E9WV14</accession>
<proteinExistence type="predicted"/>
<name>A0A0E9WV14_ANGAN</name>
<feature type="transmembrane region" description="Helical" evidence="1">
    <location>
        <begin position="15"/>
        <end position="45"/>
    </location>
</feature>
<organism evidence="2">
    <name type="scientific">Anguilla anguilla</name>
    <name type="common">European freshwater eel</name>
    <name type="synonym">Muraena anguilla</name>
    <dbReference type="NCBI Taxonomy" id="7936"/>
    <lineage>
        <taxon>Eukaryota</taxon>
        <taxon>Metazoa</taxon>
        <taxon>Chordata</taxon>
        <taxon>Craniata</taxon>
        <taxon>Vertebrata</taxon>
        <taxon>Euteleostomi</taxon>
        <taxon>Actinopterygii</taxon>
        <taxon>Neopterygii</taxon>
        <taxon>Teleostei</taxon>
        <taxon>Anguilliformes</taxon>
        <taxon>Anguillidae</taxon>
        <taxon>Anguilla</taxon>
    </lineage>
</organism>
<keyword evidence="1" id="KW-1133">Transmembrane helix</keyword>
<sequence length="62" mass="7250">MEGWLTAGRKKARDVLYILLSFLCTQALVYYLILSLLLIACAFSMELDEVLKFRRFKTKKCN</sequence>
<protein>
    <submittedName>
        <fullName evidence="2">Uncharacterized protein</fullName>
    </submittedName>
</protein>
<dbReference type="EMBL" id="GBXM01015197">
    <property type="protein sequence ID" value="JAH93380.1"/>
    <property type="molecule type" value="Transcribed_RNA"/>
</dbReference>
<evidence type="ECO:0000256" key="1">
    <source>
        <dbReference type="SAM" id="Phobius"/>
    </source>
</evidence>
<dbReference type="AlphaFoldDB" id="A0A0E9WV14"/>
<keyword evidence="1" id="KW-0472">Membrane</keyword>
<keyword evidence="1" id="KW-0812">Transmembrane</keyword>
<evidence type="ECO:0000313" key="2">
    <source>
        <dbReference type="EMBL" id="JAH93380.1"/>
    </source>
</evidence>